<keyword evidence="2" id="KW-0472">Membrane</keyword>
<dbReference type="SUPFAM" id="SSF51905">
    <property type="entry name" value="FAD/NAD(P)-binding domain"/>
    <property type="match status" value="1"/>
</dbReference>
<dbReference type="GO" id="GO:0016491">
    <property type="term" value="F:oxidoreductase activity"/>
    <property type="evidence" value="ECO:0007669"/>
    <property type="project" value="UniProtKB-KW"/>
</dbReference>
<dbReference type="PANTHER" id="PTHR13847:SF289">
    <property type="entry name" value="GLYCINE OXIDASE"/>
    <property type="match status" value="1"/>
</dbReference>
<dbReference type="Pfam" id="PF01266">
    <property type="entry name" value="DAO"/>
    <property type="match status" value="1"/>
</dbReference>
<evidence type="ECO:0000256" key="2">
    <source>
        <dbReference type="SAM" id="Phobius"/>
    </source>
</evidence>
<comment type="caution">
    <text evidence="4">The sequence shown here is derived from an EMBL/GenBank/DDBJ whole genome shotgun (WGS) entry which is preliminary data.</text>
</comment>
<dbReference type="Gene3D" id="3.30.9.10">
    <property type="entry name" value="D-Amino Acid Oxidase, subunit A, domain 2"/>
    <property type="match status" value="1"/>
</dbReference>
<dbReference type="GO" id="GO:0005737">
    <property type="term" value="C:cytoplasm"/>
    <property type="evidence" value="ECO:0007669"/>
    <property type="project" value="TreeGrafter"/>
</dbReference>
<feature type="transmembrane region" description="Helical" evidence="2">
    <location>
        <begin position="16"/>
        <end position="37"/>
    </location>
</feature>
<feature type="domain" description="FAD dependent oxidoreductase" evidence="3">
    <location>
        <begin position="19"/>
        <end position="351"/>
    </location>
</feature>
<dbReference type="Proteomes" id="UP000295601">
    <property type="component" value="Unassembled WGS sequence"/>
</dbReference>
<protein>
    <submittedName>
        <fullName evidence="4">Glycine/D-amino acid oxidase-like deaminating enzyme</fullName>
    </submittedName>
</protein>
<dbReference type="InterPro" id="IPR036188">
    <property type="entry name" value="FAD/NAD-bd_sf"/>
</dbReference>
<dbReference type="AlphaFoldDB" id="A0A4R6RZL6"/>
<evidence type="ECO:0000256" key="1">
    <source>
        <dbReference type="ARBA" id="ARBA00023002"/>
    </source>
</evidence>
<dbReference type="InterPro" id="IPR006076">
    <property type="entry name" value="FAD-dep_OxRdtase"/>
</dbReference>
<evidence type="ECO:0000313" key="5">
    <source>
        <dbReference type="Proteomes" id="UP000295601"/>
    </source>
</evidence>
<proteinExistence type="predicted"/>
<keyword evidence="1" id="KW-0560">Oxidoreductase</keyword>
<dbReference type="PANTHER" id="PTHR13847">
    <property type="entry name" value="SARCOSINE DEHYDROGENASE-RELATED"/>
    <property type="match status" value="1"/>
</dbReference>
<sequence>MDLLRDPAAPNHHDRVHSVVVVGAGILGAAAAFALAARGHRVTVIDEQAETPSASDAAFGWVTRAGSAAAGPARSIPELERVLADTRALLGRLDPTPWVSWSGAASWAETAQETRARIAQSRSGMQLMPSGVRSLTLPGLRGHASAIAWAADEAILDAAQYRSAMLDQAVALGATLRPGRVLHVTPLPLNSYRVLEESGAAVECDSLVLACGVGIPKLAAQLGGSVAIDSSPAARFTFTAPDLEVTAVVSTPQFEIRPDGTGRFVAAEDVVAGEPEETTVMRARASLSAVRKAFGLAATPEPEALTIGWRPIPAGRALVCEALPDHPGALVLAAHPGITLAATLALRVADWAADRAHVS</sequence>
<organism evidence="4 5">
    <name type="scientific">Leucobacter luti</name>
    <dbReference type="NCBI Taxonomy" id="340320"/>
    <lineage>
        <taxon>Bacteria</taxon>
        <taxon>Bacillati</taxon>
        <taxon>Actinomycetota</taxon>
        <taxon>Actinomycetes</taxon>
        <taxon>Micrococcales</taxon>
        <taxon>Microbacteriaceae</taxon>
        <taxon>Leucobacter</taxon>
    </lineage>
</organism>
<accession>A0A4R6RZL6</accession>
<keyword evidence="2" id="KW-1133">Transmembrane helix</keyword>
<name>A0A4R6RZL6_9MICO</name>
<reference evidence="4 5" key="1">
    <citation type="submission" date="2019-03" db="EMBL/GenBank/DDBJ databases">
        <title>Genomic analyses of the natural microbiome of Caenorhabditis elegans.</title>
        <authorList>
            <person name="Samuel B."/>
        </authorList>
    </citation>
    <scope>NUCLEOTIDE SEQUENCE [LARGE SCALE GENOMIC DNA]</scope>
    <source>
        <strain evidence="4 5">JUb18</strain>
    </source>
</reference>
<keyword evidence="2" id="KW-0812">Transmembrane</keyword>
<gene>
    <name evidence="4" type="ORF">EDF62_1817</name>
</gene>
<evidence type="ECO:0000259" key="3">
    <source>
        <dbReference type="Pfam" id="PF01266"/>
    </source>
</evidence>
<keyword evidence="5" id="KW-1185">Reference proteome</keyword>
<evidence type="ECO:0000313" key="4">
    <source>
        <dbReference type="EMBL" id="TDP92600.1"/>
    </source>
</evidence>
<dbReference type="Gene3D" id="3.50.50.60">
    <property type="entry name" value="FAD/NAD(P)-binding domain"/>
    <property type="match status" value="1"/>
</dbReference>
<dbReference type="OrthoDB" id="5197025at2"/>
<dbReference type="RefSeq" id="WP_133616752.1">
    <property type="nucleotide sequence ID" value="NZ_SNYA01000004.1"/>
</dbReference>
<dbReference type="EMBL" id="SNYA01000004">
    <property type="protein sequence ID" value="TDP92600.1"/>
    <property type="molecule type" value="Genomic_DNA"/>
</dbReference>